<dbReference type="InterPro" id="IPR008513">
    <property type="entry name" value="tRNA(Met)_cyd_acetate_ligase"/>
</dbReference>
<evidence type="ECO:0000313" key="3">
    <source>
        <dbReference type="Proteomes" id="UP000001107"/>
    </source>
</evidence>
<feature type="domain" description="Putative cytidyltransferase-related C-terminal region" evidence="1">
    <location>
        <begin position="160"/>
        <end position="357"/>
    </location>
</feature>
<dbReference type="KEGG" id="mvn:Mevan_0781"/>
<gene>
    <name evidence="2" type="ordered locus">Mevan_0781</name>
</gene>
<dbReference type="Pfam" id="PF05636">
    <property type="entry name" value="HIGH_NTase1"/>
    <property type="match status" value="1"/>
</dbReference>
<dbReference type="SUPFAM" id="SSF52374">
    <property type="entry name" value="Nucleotidylyl transferase"/>
    <property type="match status" value="1"/>
</dbReference>
<dbReference type="Gene3D" id="3.40.50.620">
    <property type="entry name" value="HUPs"/>
    <property type="match status" value="1"/>
</dbReference>
<dbReference type="EMBL" id="CP000742">
    <property type="protein sequence ID" value="ABR54687.1"/>
    <property type="molecule type" value="Genomic_DNA"/>
</dbReference>
<dbReference type="PANTHER" id="PTHR37825:SF1">
    <property type="entry name" value="TRNA(MET) CYTIDINE ACETATE LIGASE"/>
    <property type="match status" value="1"/>
</dbReference>
<sequence length="361" mass="41715">MHTVYEKCINKTCYNIGDMMIEKFLIDRKNIIEDSKRSKNILDVQKIINNIKEEKNTEKIVIDFTEYNPLHNGHKYCLDFGKNHGIFISVIPGPLERSGRGVPYLVDRHVRAEMAVRAGADIVVEGPPMGIMGSGQYMQCLIKMFYSLNGDIIPRGYIKEGIMEKVINSINSKNHIKIKPYNISCIESGEKLGEKLEIDNYVIASMSYTMYKLKEKLKNWGPEFKFIERIEGISGTKIRQGVMSGNFDSIKHMLPETTLEIFKSFGTDILDFVLERNEHRVLETVNSHNLEDYVSKNIAERLNEKEHYNSISEVKLQIPIGFSKNHIERTISKLEARIDRDTVSRYIENYPSKIRILKIKE</sequence>
<evidence type="ECO:0000313" key="2">
    <source>
        <dbReference type="EMBL" id="ABR54687.1"/>
    </source>
</evidence>
<dbReference type="eggNOG" id="arCOG03224">
    <property type="taxonomic scope" value="Archaea"/>
</dbReference>
<dbReference type="STRING" id="406327.Mevan_0781"/>
<dbReference type="PANTHER" id="PTHR37825">
    <property type="entry name" value="TRNA(MET) CYTIDINE ACETATE LIGASE"/>
    <property type="match status" value="1"/>
</dbReference>
<evidence type="ECO:0000259" key="1">
    <source>
        <dbReference type="Pfam" id="PF16581"/>
    </source>
</evidence>
<name>A6UQB5_METVS</name>
<dbReference type="HOGENOM" id="CLU_777585_0_0_2"/>
<dbReference type="Gene3D" id="1.20.58.620">
    <property type="match status" value="1"/>
</dbReference>
<reference evidence="2" key="1">
    <citation type="submission" date="2007-06" db="EMBL/GenBank/DDBJ databases">
        <title>Complete sequence of Methanococcus vannielii SB.</title>
        <authorList>
            <consortium name="US DOE Joint Genome Institute"/>
            <person name="Copeland A."/>
            <person name="Lucas S."/>
            <person name="Lapidus A."/>
            <person name="Barry K."/>
            <person name="Glavina del Rio T."/>
            <person name="Dalin E."/>
            <person name="Tice H."/>
            <person name="Pitluck S."/>
            <person name="Chain P."/>
            <person name="Malfatti S."/>
            <person name="Shin M."/>
            <person name="Vergez L."/>
            <person name="Schmutz J."/>
            <person name="Larimer F."/>
            <person name="Land M."/>
            <person name="Hauser L."/>
            <person name="Kyrpides N."/>
            <person name="Anderson I."/>
            <person name="Sieprawska-Lupa M."/>
            <person name="Whitman W.B."/>
            <person name="Richardson P."/>
        </authorList>
    </citation>
    <scope>NUCLEOTIDE SEQUENCE [LARGE SCALE GENOMIC DNA]</scope>
    <source>
        <strain evidence="2">SB</strain>
    </source>
</reference>
<dbReference type="InterPro" id="IPR032266">
    <property type="entry name" value="HIGH_NTase1_ass"/>
</dbReference>
<protein>
    <recommendedName>
        <fullName evidence="1">Putative cytidyltransferase-related C-terminal region domain-containing protein</fullName>
    </recommendedName>
</protein>
<keyword evidence="3" id="KW-1185">Reference proteome</keyword>
<organism evidence="2 3">
    <name type="scientific">Methanococcus vannielii (strain ATCC 35089 / DSM 1224 / JCM 13029 / OCM 148 / SB)</name>
    <dbReference type="NCBI Taxonomy" id="406327"/>
    <lineage>
        <taxon>Archaea</taxon>
        <taxon>Methanobacteriati</taxon>
        <taxon>Methanobacteriota</taxon>
        <taxon>Methanomada group</taxon>
        <taxon>Methanococci</taxon>
        <taxon>Methanococcales</taxon>
        <taxon>Methanococcaceae</taxon>
        <taxon>Methanococcus</taxon>
    </lineage>
</organism>
<dbReference type="AlphaFoldDB" id="A6UQB5"/>
<dbReference type="Proteomes" id="UP000001107">
    <property type="component" value="Chromosome"/>
</dbReference>
<dbReference type="Pfam" id="PF16581">
    <property type="entry name" value="HIGH_NTase1_ass"/>
    <property type="match status" value="1"/>
</dbReference>
<proteinExistence type="predicted"/>
<dbReference type="InterPro" id="IPR014729">
    <property type="entry name" value="Rossmann-like_a/b/a_fold"/>
</dbReference>
<accession>A6UQB5</accession>